<dbReference type="Proteomes" id="UP001152888">
    <property type="component" value="Unassembled WGS sequence"/>
</dbReference>
<protein>
    <recommendedName>
        <fullName evidence="3">CCHC-type domain-containing protein</fullName>
    </recommendedName>
</protein>
<dbReference type="InterPro" id="IPR036875">
    <property type="entry name" value="Znf_CCHC_sf"/>
</dbReference>
<dbReference type="GO" id="GO:0003676">
    <property type="term" value="F:nucleic acid binding"/>
    <property type="evidence" value="ECO:0007669"/>
    <property type="project" value="InterPro"/>
</dbReference>
<evidence type="ECO:0000256" key="2">
    <source>
        <dbReference type="SAM" id="MobiDB-lite"/>
    </source>
</evidence>
<dbReference type="GO" id="GO:0008270">
    <property type="term" value="F:zinc ion binding"/>
    <property type="evidence" value="ECO:0007669"/>
    <property type="project" value="UniProtKB-KW"/>
</dbReference>
<feature type="compositionally biased region" description="Polar residues" evidence="2">
    <location>
        <begin position="486"/>
        <end position="497"/>
    </location>
</feature>
<dbReference type="PANTHER" id="PTHR47592">
    <property type="entry name" value="PBF68 PROTEIN"/>
    <property type="match status" value="1"/>
</dbReference>
<name>A0A9P0QCL7_ACAOB</name>
<sequence length="497" mass="55698">MFVKRNYGKNHGHAGNGGRGSGVSEGARGSGVSEGRRTFRYKCHRCRKVGHKAAECPDKGKTVANSYKSEANCSEHVGLVTAECYHVEQNHKRLKWCLDSGATSHLCKDISCFSDFERRHDHLNLANSEFTDIKGSGTATFVADVFGDTKNISLHKAFHVPDLRVNLLSVAKITDKGFEVLFKKENALIYDSNGDIKVVADRSGDLYYAREGEAQNKSAFISTMNSKNLSPVVENENPEHESPTTEQEEPEVDHDSEPPRRARGRPRIRRTGSRGRPRKIYRFGHTSQRCSNSEICICGRPKHDTTPCDTPMHCVNCEGEHAANSRACPKMKEEIAIQKVRTMEKLSYLEAKKKVIRPIPQKSYSEIAATTSTSINNIIQELLPQLTKSIESKIKETLDNIISTKKHNFNTNSFLPPGQYFSDTSTQPSVAEKRKRTRTRTRDDDTDESVSSHISEASTSTKKKRGWPKGKPRRPPNFARSDQETEASQTTDLTIEI</sequence>
<feature type="domain" description="CCHC-type" evidence="3">
    <location>
        <begin position="42"/>
        <end position="58"/>
    </location>
</feature>
<dbReference type="AlphaFoldDB" id="A0A9P0QCL7"/>
<gene>
    <name evidence="4" type="ORF">ACAOBT_LOCUS35859</name>
</gene>
<dbReference type="PROSITE" id="PS50158">
    <property type="entry name" value="ZF_CCHC"/>
    <property type="match status" value="1"/>
</dbReference>
<dbReference type="Pfam" id="PF22936">
    <property type="entry name" value="Pol_BBD"/>
    <property type="match status" value="1"/>
</dbReference>
<feature type="compositionally biased region" description="Basic residues" evidence="2">
    <location>
        <begin position="1"/>
        <end position="12"/>
    </location>
</feature>
<reference evidence="4" key="1">
    <citation type="submission" date="2022-03" db="EMBL/GenBank/DDBJ databases">
        <authorList>
            <person name="Sayadi A."/>
        </authorList>
    </citation>
    <scope>NUCLEOTIDE SEQUENCE</scope>
</reference>
<comment type="caution">
    <text evidence="4">The sequence shown here is derived from an EMBL/GenBank/DDBJ whole genome shotgun (WGS) entry which is preliminary data.</text>
</comment>
<feature type="compositionally biased region" description="Low complexity" evidence="2">
    <location>
        <begin position="24"/>
        <end position="33"/>
    </location>
</feature>
<feature type="compositionally biased region" description="Basic residues" evidence="2">
    <location>
        <begin position="261"/>
        <end position="278"/>
    </location>
</feature>
<feature type="compositionally biased region" description="Basic residues" evidence="2">
    <location>
        <begin position="461"/>
        <end position="474"/>
    </location>
</feature>
<keyword evidence="1" id="KW-0863">Zinc-finger</keyword>
<evidence type="ECO:0000259" key="3">
    <source>
        <dbReference type="PROSITE" id="PS50158"/>
    </source>
</evidence>
<dbReference type="EMBL" id="CAKOFQ010009160">
    <property type="protein sequence ID" value="CAH2017194.1"/>
    <property type="molecule type" value="Genomic_DNA"/>
</dbReference>
<keyword evidence="1" id="KW-0479">Metal-binding</keyword>
<feature type="region of interest" description="Disordered" evidence="2">
    <location>
        <begin position="413"/>
        <end position="497"/>
    </location>
</feature>
<evidence type="ECO:0000313" key="4">
    <source>
        <dbReference type="EMBL" id="CAH2017194.1"/>
    </source>
</evidence>
<accession>A0A9P0QCL7</accession>
<feature type="compositionally biased region" description="Gly residues" evidence="2">
    <location>
        <begin position="14"/>
        <end position="23"/>
    </location>
</feature>
<feature type="region of interest" description="Disordered" evidence="2">
    <location>
        <begin position="227"/>
        <end position="278"/>
    </location>
</feature>
<keyword evidence="5" id="KW-1185">Reference proteome</keyword>
<dbReference type="InterPro" id="IPR054722">
    <property type="entry name" value="PolX-like_BBD"/>
</dbReference>
<dbReference type="InterPro" id="IPR001878">
    <property type="entry name" value="Znf_CCHC"/>
</dbReference>
<keyword evidence="1" id="KW-0862">Zinc</keyword>
<proteinExistence type="predicted"/>
<feature type="compositionally biased region" description="Polar residues" evidence="2">
    <location>
        <begin position="449"/>
        <end position="460"/>
    </location>
</feature>
<dbReference type="OrthoDB" id="6777197at2759"/>
<dbReference type="PANTHER" id="PTHR47592:SF27">
    <property type="entry name" value="OS08G0421700 PROTEIN"/>
    <property type="match status" value="1"/>
</dbReference>
<dbReference type="SUPFAM" id="SSF57756">
    <property type="entry name" value="Retrovirus zinc finger-like domains"/>
    <property type="match status" value="1"/>
</dbReference>
<feature type="region of interest" description="Disordered" evidence="2">
    <location>
        <begin position="1"/>
        <end position="33"/>
    </location>
</feature>
<organism evidence="4 5">
    <name type="scientific">Acanthoscelides obtectus</name>
    <name type="common">Bean weevil</name>
    <name type="synonym">Bruchus obtectus</name>
    <dbReference type="NCBI Taxonomy" id="200917"/>
    <lineage>
        <taxon>Eukaryota</taxon>
        <taxon>Metazoa</taxon>
        <taxon>Ecdysozoa</taxon>
        <taxon>Arthropoda</taxon>
        <taxon>Hexapoda</taxon>
        <taxon>Insecta</taxon>
        <taxon>Pterygota</taxon>
        <taxon>Neoptera</taxon>
        <taxon>Endopterygota</taxon>
        <taxon>Coleoptera</taxon>
        <taxon>Polyphaga</taxon>
        <taxon>Cucujiformia</taxon>
        <taxon>Chrysomeloidea</taxon>
        <taxon>Chrysomelidae</taxon>
        <taxon>Bruchinae</taxon>
        <taxon>Bruchini</taxon>
        <taxon>Acanthoscelides</taxon>
    </lineage>
</organism>
<evidence type="ECO:0000313" key="5">
    <source>
        <dbReference type="Proteomes" id="UP001152888"/>
    </source>
</evidence>
<evidence type="ECO:0000256" key="1">
    <source>
        <dbReference type="PROSITE-ProRule" id="PRU00047"/>
    </source>
</evidence>